<dbReference type="Proteomes" id="UP000534388">
    <property type="component" value="Unassembled WGS sequence"/>
</dbReference>
<dbReference type="Pfam" id="PF01547">
    <property type="entry name" value="SBP_bac_1"/>
    <property type="match status" value="1"/>
</dbReference>
<dbReference type="Gene3D" id="3.40.190.10">
    <property type="entry name" value="Periplasmic binding protein-like II"/>
    <property type="match status" value="2"/>
</dbReference>
<evidence type="ECO:0000256" key="6">
    <source>
        <dbReference type="ARBA" id="ARBA00023139"/>
    </source>
</evidence>
<comment type="similarity">
    <text evidence="2">Belongs to the bacterial solute-binding protein 1 family.</text>
</comment>
<comment type="subcellular location">
    <subcellularLocation>
        <location evidence="1">Periplasm</location>
    </subcellularLocation>
</comment>
<dbReference type="RefSeq" id="WP_182166683.1">
    <property type="nucleotide sequence ID" value="NZ_JACEZT010000019.1"/>
</dbReference>
<dbReference type="SUPFAM" id="SSF53850">
    <property type="entry name" value="Periplasmic binding protein-like II"/>
    <property type="match status" value="1"/>
</dbReference>
<name>A0A7W2EWB8_9BURK</name>
<evidence type="ECO:0000256" key="4">
    <source>
        <dbReference type="ARBA" id="ARBA00022729"/>
    </source>
</evidence>
<feature type="signal peptide" evidence="8">
    <location>
        <begin position="1"/>
        <end position="24"/>
    </location>
</feature>
<proteinExistence type="inferred from homology"/>
<evidence type="ECO:0000313" key="10">
    <source>
        <dbReference type="Proteomes" id="UP000534388"/>
    </source>
</evidence>
<evidence type="ECO:0000256" key="3">
    <source>
        <dbReference type="ARBA" id="ARBA00022475"/>
    </source>
</evidence>
<sequence length="435" mass="46717">MRERSTPSRWTGLLAPLLLLLALAGCSDDSQVSAPSATAGAAPTTITALVWAPDWPKEMHDVAAAFSREHPDIRVDVQFMIGNSVEENLKPKVAANQLPDLISINPNAYAASLAEQGVLAEVGQTAAWSNMLDLLKPDWTSAGGKHFGVAGGVAATVIYYNKTMFRDAGISRLPQNFEEFLAVCAQLKKAGYTPLVLDGGFPNMLGNGPFSHGFANLVAANRPDWRAALANGSLDLDTAAGADIFGRIKLLAARGYVQPDYLNTGYDEGIRLFTAGRAAMAFEGTWAAGRLMVGKRDEVGVFIPPWNAPGKLAVPVVGSETGFAVCNTRHRAAAMQLLDYLVGKGFVIQQNARRNIPPMKQLPGRMVTDPQITAYIREVSAYPQVVPPYYVFLPASTIEQLHPLLQDVLAGKTSPRDAARQLDRSLRAEARGGAH</sequence>
<evidence type="ECO:0000256" key="1">
    <source>
        <dbReference type="ARBA" id="ARBA00004418"/>
    </source>
</evidence>
<accession>A0A7W2EWB8</accession>
<dbReference type="InterPro" id="IPR050490">
    <property type="entry name" value="Bact_solute-bd_prot1"/>
</dbReference>
<dbReference type="GO" id="GO:0042597">
    <property type="term" value="C:periplasmic space"/>
    <property type="evidence" value="ECO:0007669"/>
    <property type="project" value="UniProtKB-SubCell"/>
</dbReference>
<feature type="chain" id="PRO_5031506442" evidence="8">
    <location>
        <begin position="25"/>
        <end position="435"/>
    </location>
</feature>
<comment type="caution">
    <text evidence="9">The sequence shown here is derived from an EMBL/GenBank/DDBJ whole genome shotgun (WGS) entry which is preliminary data.</text>
</comment>
<gene>
    <name evidence="9" type="ORF">H3H37_22390</name>
</gene>
<keyword evidence="3" id="KW-1003">Cell membrane</keyword>
<protein>
    <submittedName>
        <fullName evidence="9">Extracellular solute-binding protein</fullName>
    </submittedName>
</protein>
<evidence type="ECO:0000256" key="8">
    <source>
        <dbReference type="SAM" id="SignalP"/>
    </source>
</evidence>
<dbReference type="EMBL" id="JACEZT010000019">
    <property type="protein sequence ID" value="MBA5639814.1"/>
    <property type="molecule type" value="Genomic_DNA"/>
</dbReference>
<dbReference type="PROSITE" id="PS51257">
    <property type="entry name" value="PROKAR_LIPOPROTEIN"/>
    <property type="match status" value="1"/>
</dbReference>
<evidence type="ECO:0000313" key="9">
    <source>
        <dbReference type="EMBL" id="MBA5639814.1"/>
    </source>
</evidence>
<evidence type="ECO:0000256" key="2">
    <source>
        <dbReference type="ARBA" id="ARBA00008520"/>
    </source>
</evidence>
<keyword evidence="5" id="KW-0472">Membrane</keyword>
<dbReference type="PANTHER" id="PTHR43649:SF33">
    <property type="entry name" value="POLYGALACTURONAN_RHAMNOGALACTURONAN-BINDING PROTEIN YTCQ"/>
    <property type="match status" value="1"/>
</dbReference>
<dbReference type="PANTHER" id="PTHR43649">
    <property type="entry name" value="ARABINOSE-BINDING PROTEIN-RELATED"/>
    <property type="match status" value="1"/>
</dbReference>
<keyword evidence="10" id="KW-1185">Reference proteome</keyword>
<dbReference type="AlphaFoldDB" id="A0A7W2EWB8"/>
<organism evidence="9 10">
    <name type="scientific">Rugamonas brunnea</name>
    <dbReference type="NCBI Taxonomy" id="2758569"/>
    <lineage>
        <taxon>Bacteria</taxon>
        <taxon>Pseudomonadati</taxon>
        <taxon>Pseudomonadota</taxon>
        <taxon>Betaproteobacteria</taxon>
        <taxon>Burkholderiales</taxon>
        <taxon>Oxalobacteraceae</taxon>
        <taxon>Telluria group</taxon>
        <taxon>Rugamonas</taxon>
    </lineage>
</organism>
<dbReference type="InterPro" id="IPR006059">
    <property type="entry name" value="SBP"/>
</dbReference>
<keyword evidence="4 8" id="KW-0732">Signal</keyword>
<evidence type="ECO:0000256" key="7">
    <source>
        <dbReference type="ARBA" id="ARBA00023288"/>
    </source>
</evidence>
<evidence type="ECO:0000256" key="5">
    <source>
        <dbReference type="ARBA" id="ARBA00023136"/>
    </source>
</evidence>
<reference evidence="9 10" key="1">
    <citation type="submission" date="2020-07" db="EMBL/GenBank/DDBJ databases">
        <title>Novel species isolated from subtropical streams in China.</title>
        <authorList>
            <person name="Lu H."/>
        </authorList>
    </citation>
    <scope>NUCLEOTIDE SEQUENCE [LARGE SCALE GENOMIC DNA]</scope>
    <source>
        <strain evidence="9 10">LX20W</strain>
    </source>
</reference>
<keyword evidence="7" id="KW-0449">Lipoprotein</keyword>
<keyword evidence="6" id="KW-0564">Palmitate</keyword>